<dbReference type="PANTHER" id="PTHR43310">
    <property type="entry name" value="SULFATE TRANSPORTER YBAR-RELATED"/>
    <property type="match status" value="1"/>
</dbReference>
<evidence type="ECO:0000256" key="4">
    <source>
        <dbReference type="ARBA" id="ARBA00023136"/>
    </source>
</evidence>
<feature type="transmembrane region" description="Helical" evidence="6">
    <location>
        <begin position="598"/>
        <end position="618"/>
    </location>
</feature>
<dbReference type="SUPFAM" id="SSF52091">
    <property type="entry name" value="SpoIIaa-like"/>
    <property type="match status" value="1"/>
</dbReference>
<evidence type="ECO:0000256" key="5">
    <source>
        <dbReference type="SAM" id="MobiDB-lite"/>
    </source>
</evidence>
<proteinExistence type="predicted"/>
<feature type="transmembrane region" description="Helical" evidence="6">
    <location>
        <begin position="630"/>
        <end position="648"/>
    </location>
</feature>
<dbReference type="InterPro" id="IPR011547">
    <property type="entry name" value="SLC26A/SulP_dom"/>
</dbReference>
<dbReference type="Pfam" id="PF01740">
    <property type="entry name" value="STAS"/>
    <property type="match status" value="1"/>
</dbReference>
<dbReference type="EMBL" id="LHPG02000005">
    <property type="protein sequence ID" value="PRW58144.1"/>
    <property type="molecule type" value="Genomic_DNA"/>
</dbReference>
<evidence type="ECO:0000256" key="2">
    <source>
        <dbReference type="ARBA" id="ARBA00022692"/>
    </source>
</evidence>
<dbReference type="InterPro" id="IPR018490">
    <property type="entry name" value="cNMP-bd_dom_sf"/>
</dbReference>
<dbReference type="Gene3D" id="3.30.750.24">
    <property type="entry name" value="STAS domain"/>
    <property type="match status" value="1"/>
</dbReference>
<feature type="region of interest" description="Disordered" evidence="5">
    <location>
        <begin position="167"/>
        <end position="187"/>
    </location>
</feature>
<dbReference type="InterPro" id="IPR014710">
    <property type="entry name" value="RmlC-like_jellyroll"/>
</dbReference>
<feature type="transmembrane region" description="Helical" evidence="6">
    <location>
        <begin position="654"/>
        <end position="672"/>
    </location>
</feature>
<dbReference type="GO" id="GO:0016020">
    <property type="term" value="C:membrane"/>
    <property type="evidence" value="ECO:0007669"/>
    <property type="project" value="UniProtKB-SubCell"/>
</dbReference>
<keyword evidence="3 6" id="KW-1133">Transmembrane helix</keyword>
<dbReference type="Pfam" id="PF00916">
    <property type="entry name" value="Sulfate_transp"/>
    <property type="match status" value="1"/>
</dbReference>
<dbReference type="PANTHER" id="PTHR43310:SF2">
    <property type="entry name" value="SLC26A_SULP TRANSPORTER DOMAIN-CONTAINING PROTEIN"/>
    <property type="match status" value="1"/>
</dbReference>
<reference evidence="9" key="2">
    <citation type="submission" date="2018-02" db="EMBL/GenBank/DDBJ databases">
        <authorList>
            <person name="Cohen D.B."/>
            <person name="Kent A.D."/>
        </authorList>
    </citation>
    <scope>NUCLEOTIDE SEQUENCE</scope>
    <source>
        <strain evidence="9">1602</strain>
    </source>
</reference>
<dbReference type="SUPFAM" id="SSF51206">
    <property type="entry name" value="cAMP-binding domain-like"/>
    <property type="match status" value="1"/>
</dbReference>
<keyword evidence="4 6" id="KW-0472">Membrane</keyword>
<evidence type="ECO:0000256" key="1">
    <source>
        <dbReference type="ARBA" id="ARBA00004141"/>
    </source>
</evidence>
<evidence type="ECO:0000313" key="10">
    <source>
        <dbReference type="EMBL" id="PRW58145.1"/>
    </source>
</evidence>
<dbReference type="InterPro" id="IPR052706">
    <property type="entry name" value="Membrane-Transporter-like"/>
</dbReference>
<evidence type="ECO:0000259" key="7">
    <source>
        <dbReference type="PROSITE" id="PS50042"/>
    </source>
</evidence>
<dbReference type="InterPro" id="IPR000595">
    <property type="entry name" value="cNMP-bd_dom"/>
</dbReference>
<feature type="region of interest" description="Disordered" evidence="5">
    <location>
        <begin position="892"/>
        <end position="949"/>
    </location>
</feature>
<evidence type="ECO:0000256" key="3">
    <source>
        <dbReference type="ARBA" id="ARBA00022989"/>
    </source>
</evidence>
<keyword evidence="2 6" id="KW-0812">Transmembrane</keyword>
<feature type="domain" description="STAS" evidence="8">
    <location>
        <begin position="756"/>
        <end position="884"/>
    </location>
</feature>
<feature type="transmembrane region" description="Helical" evidence="6">
    <location>
        <begin position="418"/>
        <end position="441"/>
    </location>
</feature>
<reference evidence="9 11" key="1">
    <citation type="journal article" date="2018" name="Plant J.">
        <title>Genome sequences of Chlorella sorokiniana UTEX 1602 and Micractinium conductrix SAG 241.80: implications to maltose excretion by a green alga.</title>
        <authorList>
            <person name="Arriola M.B."/>
            <person name="Velmurugan N."/>
            <person name="Zhang Y."/>
            <person name="Plunkett M.H."/>
            <person name="Hondzo H."/>
            <person name="Barney B.M."/>
        </authorList>
    </citation>
    <scope>NUCLEOTIDE SEQUENCE [LARGE SCALE GENOMIC DNA]</scope>
    <source>
        <strain evidence="9">1602</strain>
        <strain evidence="11">UTEX 1602</strain>
    </source>
</reference>
<feature type="transmembrane region" description="Helical" evidence="6">
    <location>
        <begin position="358"/>
        <end position="378"/>
    </location>
</feature>
<feature type="region of interest" description="Disordered" evidence="5">
    <location>
        <begin position="83"/>
        <end position="111"/>
    </location>
</feature>
<dbReference type="Gene3D" id="2.60.120.10">
    <property type="entry name" value="Jelly Rolls"/>
    <property type="match status" value="1"/>
</dbReference>
<protein>
    <submittedName>
        <fullName evidence="9">Sulfate Permease Family isoform A</fullName>
    </submittedName>
    <submittedName>
        <fullName evidence="10">Sulfate Permease Family isoform B</fullName>
    </submittedName>
</protein>
<dbReference type="EMBL" id="LHPG02000005">
    <property type="protein sequence ID" value="PRW58145.1"/>
    <property type="molecule type" value="Genomic_DNA"/>
</dbReference>
<comment type="subcellular location">
    <subcellularLocation>
        <location evidence="1">Membrane</location>
        <topology evidence="1">Multi-pass membrane protein</topology>
    </subcellularLocation>
</comment>
<dbReference type="STRING" id="3076.A0A2P6TVQ3"/>
<feature type="compositionally biased region" description="Low complexity" evidence="5">
    <location>
        <begin position="925"/>
        <end position="948"/>
    </location>
</feature>
<evidence type="ECO:0000259" key="8">
    <source>
        <dbReference type="PROSITE" id="PS50801"/>
    </source>
</evidence>
<dbReference type="CDD" id="cd07042">
    <property type="entry name" value="STAS_SulP_like_sulfate_transporter"/>
    <property type="match status" value="1"/>
</dbReference>
<feature type="compositionally biased region" description="Low complexity" evidence="5">
    <location>
        <begin position="124"/>
        <end position="136"/>
    </location>
</feature>
<accession>A0A2P6TVQ3</accession>
<feature type="compositionally biased region" description="Basic and acidic residues" evidence="5">
    <location>
        <begin position="17"/>
        <end position="29"/>
    </location>
</feature>
<feature type="compositionally biased region" description="Polar residues" evidence="5">
    <location>
        <begin position="34"/>
        <end position="43"/>
    </location>
</feature>
<feature type="transmembrane region" description="Helical" evidence="6">
    <location>
        <begin position="560"/>
        <end position="578"/>
    </location>
</feature>
<sequence length="1211" mass="125428">MQGGGMSPSRGVAIPGARDEGGDGGERWRVALHSANSDAGASLSASVQDGFFSGSLRRQSTEPGYSHSTFGSLGHGAWLSSSPHPNMRAFPQRPPLHRSPSLQGTPSAGFSGLHAHEEALEAAEVGEAAGSPAAAPGSPPGVSPAGTAGTALSRAALARGATTPAAAAAAPASPLSPRSSGALAGGAASSLRTSFEGQAGQRAQRWYLPAGGTATEASEAAEPLLSGFSQELPVGTPQSINPYGAGTPASNKTAAAAAAAVAGRSGSAAPGELVAVARDPQGQDRSTELSRALVFGLINSVATIPALVAYAAIVFKDPIYAPYLDQLCKFFFLSSAVHQAVFCVLSSLPFAVGQVQDVGLIFLSAMATSVAAICWEAGRDAATALGTSLLTMSVATFFTGACTLLVARYKLGQLVQYLPLPVIGGYLSFVGYFCVASGIGLGVSQDIGSIASWANLFNADALTKLVPTLLSCFAMIATLEHFSHPLALPTVLAAINVLFHAVRLALGVTLEQAMDANWVIRPAEGREPFWELWGLFNISDLQLSGIYFPAMAQQVVKTLGLALVVIFGSAMDIAAIQQDTPQKIDFDRELTTVAVSNMATGVAGCGYTGSYIFSQTIFTMRAGVYSRWNGVVVAASELVMFALPFAVIQYLPNFFYGALLLWFGIEISRDWLVLSFNKMTRIEYCLLLATFGAIMQFGLEGGIAAGIVLATLYFAFAYAKSQVAAIGVVDNARSSVVRTVEQQAALDMLGGRMTTVNLNGWVFFGSANSIGVRLQQEAERLSPSHAGSGPAAAKSQEEEAEEAIGNCLQTMGERYVGVKHTQAVAAVSVAPAYLVLDFAHVRGLDATGARTMGVVHSDLAQHGVVLVVTGAAPAIRPLLLAHGVPLPPAPLTWPPEMEAPPPADVQPSVRGSQCGSPRGRTPIRSSAGAEPPSPLGAGAASTGSLAAEQPWEERHWPGAADGGLVQPSCLEFATLEQGLRYCEDQLLEVAVRYGLCQPPSARLPLEDMLASHLAKDMLASHLAKVPVSGGMEAGAAANVLRRYVAVVPLTAGQLLWRVGDAANDFFIIEKGVVRVDEFVAADAEQPSSTTPASTAAPAAAPAIGSGSGGLPASASGAPLVDAAGRRMALSRSYELGPGCVVGTTDFYLSRPHGTRAVCRSSVARVLRFSRATLERLGVEAPQALNVLQLSVMRANTLDLSQAAQQAPALTS</sequence>
<feature type="region of interest" description="Disordered" evidence="5">
    <location>
        <begin position="124"/>
        <end position="148"/>
    </location>
</feature>
<name>A0A2P6TVQ3_CHLSO</name>
<evidence type="ECO:0000313" key="9">
    <source>
        <dbReference type="EMBL" id="PRW58144.1"/>
    </source>
</evidence>
<dbReference type="InterPro" id="IPR002645">
    <property type="entry name" value="STAS_dom"/>
</dbReference>
<comment type="caution">
    <text evidence="9">The sequence shown here is derived from an EMBL/GenBank/DDBJ whole genome shotgun (WGS) entry which is preliminary data.</text>
</comment>
<dbReference type="Proteomes" id="UP000239899">
    <property type="component" value="Unassembled WGS sequence"/>
</dbReference>
<dbReference type="PROSITE" id="PS50042">
    <property type="entry name" value="CNMP_BINDING_3"/>
    <property type="match status" value="1"/>
</dbReference>
<organism evidence="9 11">
    <name type="scientific">Chlorella sorokiniana</name>
    <name type="common">Freshwater green alga</name>
    <dbReference type="NCBI Taxonomy" id="3076"/>
    <lineage>
        <taxon>Eukaryota</taxon>
        <taxon>Viridiplantae</taxon>
        <taxon>Chlorophyta</taxon>
        <taxon>core chlorophytes</taxon>
        <taxon>Trebouxiophyceae</taxon>
        <taxon>Chlorellales</taxon>
        <taxon>Chlorellaceae</taxon>
        <taxon>Chlorella clade</taxon>
        <taxon>Chlorella</taxon>
    </lineage>
</organism>
<feature type="region of interest" description="Disordered" evidence="5">
    <location>
        <begin position="1"/>
        <end position="43"/>
    </location>
</feature>
<feature type="transmembrane region" description="Helical" evidence="6">
    <location>
        <begin position="330"/>
        <end position="351"/>
    </location>
</feature>
<keyword evidence="11" id="KW-1185">Reference proteome</keyword>
<dbReference type="OrthoDB" id="409725at2759"/>
<feature type="domain" description="Cyclic nucleotide-binding" evidence="7">
    <location>
        <begin position="1041"/>
        <end position="1075"/>
    </location>
</feature>
<evidence type="ECO:0000256" key="6">
    <source>
        <dbReference type="SAM" id="Phobius"/>
    </source>
</evidence>
<feature type="transmembrane region" description="Helical" evidence="6">
    <location>
        <begin position="461"/>
        <end position="479"/>
    </location>
</feature>
<dbReference type="PROSITE" id="PS50801">
    <property type="entry name" value="STAS"/>
    <property type="match status" value="1"/>
</dbReference>
<feature type="transmembrane region" description="Helical" evidence="6">
    <location>
        <begin position="384"/>
        <end position="406"/>
    </location>
</feature>
<feature type="transmembrane region" description="Helical" evidence="6">
    <location>
        <begin position="292"/>
        <end position="315"/>
    </location>
</feature>
<evidence type="ECO:0000313" key="11">
    <source>
        <dbReference type="Proteomes" id="UP000239899"/>
    </source>
</evidence>
<feature type="compositionally biased region" description="Pro residues" evidence="5">
    <location>
        <begin position="892"/>
        <end position="904"/>
    </location>
</feature>
<gene>
    <name evidence="9" type="ORF">C2E21_2950</name>
</gene>
<feature type="transmembrane region" description="Helical" evidence="6">
    <location>
        <begin position="684"/>
        <end position="716"/>
    </location>
</feature>
<feature type="transmembrane region" description="Helical" evidence="6">
    <location>
        <begin position="486"/>
        <end position="510"/>
    </location>
</feature>
<dbReference type="AlphaFoldDB" id="A0A2P6TVQ3"/>
<dbReference type="InterPro" id="IPR036513">
    <property type="entry name" value="STAS_dom_sf"/>
</dbReference>